<gene>
    <name evidence="1" type="ORF">M9458_015213</name>
</gene>
<organism evidence="1 2">
    <name type="scientific">Cirrhinus mrigala</name>
    <name type="common">Mrigala</name>
    <dbReference type="NCBI Taxonomy" id="683832"/>
    <lineage>
        <taxon>Eukaryota</taxon>
        <taxon>Metazoa</taxon>
        <taxon>Chordata</taxon>
        <taxon>Craniata</taxon>
        <taxon>Vertebrata</taxon>
        <taxon>Euteleostomi</taxon>
        <taxon>Actinopterygii</taxon>
        <taxon>Neopterygii</taxon>
        <taxon>Teleostei</taxon>
        <taxon>Ostariophysi</taxon>
        <taxon>Cypriniformes</taxon>
        <taxon>Cyprinidae</taxon>
        <taxon>Labeoninae</taxon>
        <taxon>Labeonini</taxon>
        <taxon>Cirrhinus</taxon>
    </lineage>
</organism>
<keyword evidence="2" id="KW-1185">Reference proteome</keyword>
<dbReference type="AlphaFoldDB" id="A0ABD0QPM6"/>
<accession>A0ABD0QPM6</accession>
<sequence length="63" mass="7016">MMAVLHAYQADLLKDLDKGQRLSPDEVAEHPNTTDLALHATKKAATAMGRSMVAMVVMERHLW</sequence>
<protein>
    <submittedName>
        <fullName evidence="1">Uncharacterized protein</fullName>
    </submittedName>
</protein>
<reference evidence="1 2" key="1">
    <citation type="submission" date="2024-05" db="EMBL/GenBank/DDBJ databases">
        <title>Genome sequencing and assembly of Indian major carp, Cirrhinus mrigala (Hamilton, 1822).</title>
        <authorList>
            <person name="Mohindra V."/>
            <person name="Chowdhury L.M."/>
            <person name="Lal K."/>
            <person name="Jena J.K."/>
        </authorList>
    </citation>
    <scope>NUCLEOTIDE SEQUENCE [LARGE SCALE GENOMIC DNA]</scope>
    <source>
        <strain evidence="1">CM1030</strain>
        <tissue evidence="1">Blood</tissue>
    </source>
</reference>
<dbReference type="Proteomes" id="UP001529510">
    <property type="component" value="Unassembled WGS sequence"/>
</dbReference>
<comment type="caution">
    <text evidence="1">The sequence shown here is derived from an EMBL/GenBank/DDBJ whole genome shotgun (WGS) entry which is preliminary data.</text>
</comment>
<dbReference type="EMBL" id="JAMKFB020000007">
    <property type="protein sequence ID" value="KAL0188114.1"/>
    <property type="molecule type" value="Genomic_DNA"/>
</dbReference>
<feature type="non-terminal residue" evidence="1">
    <location>
        <position position="63"/>
    </location>
</feature>
<proteinExistence type="predicted"/>
<evidence type="ECO:0000313" key="2">
    <source>
        <dbReference type="Proteomes" id="UP001529510"/>
    </source>
</evidence>
<name>A0ABD0QPM6_CIRMR</name>
<evidence type="ECO:0000313" key="1">
    <source>
        <dbReference type="EMBL" id="KAL0188114.1"/>
    </source>
</evidence>